<comment type="caution">
    <text evidence="4">The sequence shown here is derived from an EMBL/GenBank/DDBJ whole genome shotgun (WGS) entry which is preliminary data.</text>
</comment>
<feature type="domain" description="CCHC-type" evidence="3">
    <location>
        <begin position="83"/>
        <end position="97"/>
    </location>
</feature>
<gene>
    <name evidence="4" type="ORF">E2562_008133</name>
</gene>
<dbReference type="OrthoDB" id="8026949at2759"/>
<organism evidence="4 5">
    <name type="scientific">Oryza meyeriana var. granulata</name>
    <dbReference type="NCBI Taxonomy" id="110450"/>
    <lineage>
        <taxon>Eukaryota</taxon>
        <taxon>Viridiplantae</taxon>
        <taxon>Streptophyta</taxon>
        <taxon>Embryophyta</taxon>
        <taxon>Tracheophyta</taxon>
        <taxon>Spermatophyta</taxon>
        <taxon>Magnoliopsida</taxon>
        <taxon>Liliopsida</taxon>
        <taxon>Poales</taxon>
        <taxon>Poaceae</taxon>
        <taxon>BOP clade</taxon>
        <taxon>Oryzoideae</taxon>
        <taxon>Oryzeae</taxon>
        <taxon>Oryzinae</taxon>
        <taxon>Oryza</taxon>
        <taxon>Oryza meyeriana</taxon>
    </lineage>
</organism>
<feature type="compositionally biased region" description="Basic and acidic residues" evidence="2">
    <location>
        <begin position="48"/>
        <end position="60"/>
    </location>
</feature>
<protein>
    <recommendedName>
        <fullName evidence="3">CCHC-type domain-containing protein</fullName>
    </recommendedName>
</protein>
<dbReference type="PROSITE" id="PS50158">
    <property type="entry name" value="ZF_CCHC"/>
    <property type="match status" value="1"/>
</dbReference>
<dbReference type="Gene3D" id="4.10.60.10">
    <property type="entry name" value="Zinc finger, CCHC-type"/>
    <property type="match status" value="1"/>
</dbReference>
<evidence type="ECO:0000313" key="4">
    <source>
        <dbReference type="EMBL" id="KAF0898546.1"/>
    </source>
</evidence>
<keyword evidence="1" id="KW-0862">Zinc</keyword>
<dbReference type="AlphaFoldDB" id="A0A6G1CEG2"/>
<evidence type="ECO:0000313" key="5">
    <source>
        <dbReference type="Proteomes" id="UP000479710"/>
    </source>
</evidence>
<reference evidence="4 5" key="1">
    <citation type="submission" date="2019-11" db="EMBL/GenBank/DDBJ databases">
        <title>Whole genome sequence of Oryza granulata.</title>
        <authorList>
            <person name="Li W."/>
        </authorList>
    </citation>
    <scope>NUCLEOTIDE SEQUENCE [LARGE SCALE GENOMIC DNA]</scope>
    <source>
        <strain evidence="5">cv. Menghai</strain>
        <tissue evidence="4">Leaf</tissue>
    </source>
</reference>
<evidence type="ECO:0000256" key="1">
    <source>
        <dbReference type="PROSITE-ProRule" id="PRU00047"/>
    </source>
</evidence>
<dbReference type="SMART" id="SM00343">
    <property type="entry name" value="ZnF_C2HC"/>
    <property type="match status" value="1"/>
</dbReference>
<feature type="region of interest" description="Disordered" evidence="2">
    <location>
        <begin position="48"/>
        <end position="75"/>
    </location>
</feature>
<dbReference type="InterPro" id="IPR036875">
    <property type="entry name" value="Znf_CCHC_sf"/>
</dbReference>
<dbReference type="Pfam" id="PF00098">
    <property type="entry name" value="zf-CCHC"/>
    <property type="match status" value="1"/>
</dbReference>
<sequence length="121" mass="13422">MNEIRSLGTKVEETTIVEKLLHSVPDNVVPRRVQLLVAEAELRPTRAEWEAKVAEEKRSSEGSGSSGEKKKYHGKFDKSKIDCRNCSEFGHFADECPAVKKVVRGVAQLAMVDADDEPALL</sequence>
<dbReference type="GO" id="GO:0003676">
    <property type="term" value="F:nucleic acid binding"/>
    <property type="evidence" value="ECO:0007669"/>
    <property type="project" value="InterPro"/>
</dbReference>
<name>A0A6G1CEG2_9ORYZ</name>
<dbReference type="InterPro" id="IPR001878">
    <property type="entry name" value="Znf_CCHC"/>
</dbReference>
<dbReference type="GO" id="GO:0008270">
    <property type="term" value="F:zinc ion binding"/>
    <property type="evidence" value="ECO:0007669"/>
    <property type="project" value="UniProtKB-KW"/>
</dbReference>
<proteinExistence type="predicted"/>
<accession>A0A6G1CEG2</accession>
<evidence type="ECO:0000259" key="3">
    <source>
        <dbReference type="PROSITE" id="PS50158"/>
    </source>
</evidence>
<dbReference type="Proteomes" id="UP000479710">
    <property type="component" value="Unassembled WGS sequence"/>
</dbReference>
<dbReference type="SUPFAM" id="SSF57756">
    <property type="entry name" value="Retrovirus zinc finger-like domains"/>
    <property type="match status" value="1"/>
</dbReference>
<keyword evidence="5" id="KW-1185">Reference proteome</keyword>
<dbReference type="EMBL" id="SPHZ02000009">
    <property type="protein sequence ID" value="KAF0898546.1"/>
    <property type="molecule type" value="Genomic_DNA"/>
</dbReference>
<evidence type="ECO:0000256" key="2">
    <source>
        <dbReference type="SAM" id="MobiDB-lite"/>
    </source>
</evidence>
<keyword evidence="1" id="KW-0479">Metal-binding</keyword>
<keyword evidence="1" id="KW-0863">Zinc-finger</keyword>